<dbReference type="PROSITE" id="PS50977">
    <property type="entry name" value="HTH_TETR_2"/>
    <property type="match status" value="1"/>
</dbReference>
<evidence type="ECO:0000259" key="3">
    <source>
        <dbReference type="PROSITE" id="PS50977"/>
    </source>
</evidence>
<reference evidence="4 5" key="1">
    <citation type="submission" date="2020-08" db="EMBL/GenBank/DDBJ databases">
        <title>Sequencing the genomes of 1000 actinobacteria strains.</title>
        <authorList>
            <person name="Klenk H.-P."/>
        </authorList>
    </citation>
    <scope>NUCLEOTIDE SEQUENCE [LARGE SCALE GENOMIC DNA]</scope>
    <source>
        <strain evidence="4 5">DSM 44230</strain>
    </source>
</reference>
<dbReference type="Proteomes" id="UP000533598">
    <property type="component" value="Unassembled WGS sequence"/>
</dbReference>
<sequence length="192" mass="20677">MSNEQPTRREAIADAAIEVLAEHGSRGLTHRAVDAKAGIAAGSTSYYFRTRLALLEAAQARVAQRQLALMTAFAAAEPKSALELAQLITGNMHAIRADPTLTIAMMELTLEAVRRPELRPGVAEARNLFVDWQDRMLRAIGGPDPSPDLTQLLASLGTGMVVELLSLGDAAPAAFFDAEAQARNFHRLLGNY</sequence>
<protein>
    <submittedName>
        <fullName evidence="4">DNA-binding transcriptional regulator YbjK</fullName>
    </submittedName>
</protein>
<dbReference type="Pfam" id="PF17940">
    <property type="entry name" value="TetR_C_31"/>
    <property type="match status" value="1"/>
</dbReference>
<organism evidence="4 5">
    <name type="scientific">Crossiella cryophila</name>
    <dbReference type="NCBI Taxonomy" id="43355"/>
    <lineage>
        <taxon>Bacteria</taxon>
        <taxon>Bacillati</taxon>
        <taxon>Actinomycetota</taxon>
        <taxon>Actinomycetes</taxon>
        <taxon>Pseudonocardiales</taxon>
        <taxon>Pseudonocardiaceae</taxon>
        <taxon>Crossiella</taxon>
    </lineage>
</organism>
<dbReference type="InterPro" id="IPR001647">
    <property type="entry name" value="HTH_TetR"/>
</dbReference>
<dbReference type="SUPFAM" id="SSF46689">
    <property type="entry name" value="Homeodomain-like"/>
    <property type="match status" value="1"/>
</dbReference>
<comment type="caution">
    <text evidence="4">The sequence shown here is derived from an EMBL/GenBank/DDBJ whole genome shotgun (WGS) entry which is preliminary data.</text>
</comment>
<dbReference type="GO" id="GO:0003677">
    <property type="term" value="F:DNA binding"/>
    <property type="evidence" value="ECO:0007669"/>
    <property type="project" value="UniProtKB-UniRule"/>
</dbReference>
<keyword evidence="5" id="KW-1185">Reference proteome</keyword>
<accession>A0A7W7CJT1</accession>
<dbReference type="InterPro" id="IPR009057">
    <property type="entry name" value="Homeodomain-like_sf"/>
</dbReference>
<feature type="domain" description="HTH tetR-type" evidence="3">
    <location>
        <begin position="6"/>
        <end position="66"/>
    </location>
</feature>
<evidence type="ECO:0000256" key="2">
    <source>
        <dbReference type="PROSITE-ProRule" id="PRU00335"/>
    </source>
</evidence>
<dbReference type="Gene3D" id="1.10.357.10">
    <property type="entry name" value="Tetracycline Repressor, domain 2"/>
    <property type="match status" value="1"/>
</dbReference>
<dbReference type="RefSeq" id="WP_185009853.1">
    <property type="nucleotide sequence ID" value="NZ_BAAAUI010000072.1"/>
</dbReference>
<dbReference type="AlphaFoldDB" id="A0A7W7CJT1"/>
<gene>
    <name evidence="4" type="ORF">HNR67_008616</name>
</gene>
<name>A0A7W7CJT1_9PSEU</name>
<evidence type="ECO:0000256" key="1">
    <source>
        <dbReference type="ARBA" id="ARBA00023125"/>
    </source>
</evidence>
<feature type="DNA-binding region" description="H-T-H motif" evidence="2">
    <location>
        <begin position="29"/>
        <end position="48"/>
    </location>
</feature>
<keyword evidence="1 2" id="KW-0238">DNA-binding</keyword>
<dbReference type="Pfam" id="PF00440">
    <property type="entry name" value="TetR_N"/>
    <property type="match status" value="1"/>
</dbReference>
<dbReference type="EMBL" id="JACHMH010000001">
    <property type="protein sequence ID" value="MBB4682498.1"/>
    <property type="molecule type" value="Genomic_DNA"/>
</dbReference>
<evidence type="ECO:0000313" key="4">
    <source>
        <dbReference type="EMBL" id="MBB4682498.1"/>
    </source>
</evidence>
<evidence type="ECO:0000313" key="5">
    <source>
        <dbReference type="Proteomes" id="UP000533598"/>
    </source>
</evidence>
<dbReference type="InterPro" id="IPR041583">
    <property type="entry name" value="TetR_C_31"/>
</dbReference>
<proteinExistence type="predicted"/>